<dbReference type="SUPFAM" id="SSF48726">
    <property type="entry name" value="Immunoglobulin"/>
    <property type="match status" value="6"/>
</dbReference>
<dbReference type="InterPro" id="IPR013106">
    <property type="entry name" value="Ig_V-set"/>
</dbReference>
<reference evidence="2" key="1">
    <citation type="submission" date="2025-08" db="UniProtKB">
        <authorList>
            <consortium name="Ensembl"/>
        </authorList>
    </citation>
    <scope>IDENTIFICATION</scope>
</reference>
<dbReference type="PANTHER" id="PTHR21063:SF4">
    <property type="entry name" value="CD48 ANTIGEN-RELATED"/>
    <property type="match status" value="1"/>
</dbReference>
<dbReference type="Gene3D" id="2.60.40.10">
    <property type="entry name" value="Immunoglobulins"/>
    <property type="match status" value="6"/>
</dbReference>
<sequence length="716" mass="82583">MTSKTSVQLSFWTYFSTMTGRFGGTSFQRSLKVQMFAEMFYEFIPNRNSASGVEVSVFVTEGDSVTLHNDFERNPDWVRWDFHGIIIAQILRDHRYICTDDQCKGRFRDRLELDETGSLTITNTRTTDSGYYQLRTAGSRKGNSSRIFTFVVRGFFSFDKDGVSVMEGDSVTLHTGVQMNQEEKISFRMKPKEKIRWYFNQTEITRIRYICTDVQCNEDAERFRDRLKLDHQTGSLTITDIRTTDSGLYDLLISWVRSSSSNTKIFIVAVHGVSDAERDEMKRKSVKEGESVTLDTRVIKNPHHSITWYFNDIRIALILGYQSKICTDAQCEERFRDRLQLDHQTGSLIITDTRTTDSGLYKLQIRSRRFTIMRSFSVSAASFLSFDTNGVSVMEGDSVTLRTGVQMKQKQKIIVRMKLKEMIRWYFNQTGIARIRYICTDVQCNEDTERFTDRLKLDHQTGSLTITNTRTTDSGLYKLQINSVHHRSMWRRRSNTKIFIVAVHGVSAAERHKMKTKSVKEGESVTLDTRVIKNPHHSITWYFNGTLIAVITRDQSKICTDVQCKERFRDRLQLDHQTGSLTITNTRTTDSGLYKLQIRSSRFTIMRSFSVSAASLVLVSKKNGDSLTLHTGVKTNQQEKIRWYFNDILIAEITGNLSKNCTNVRCKERFKDRLKLDKFGSLVIMNITTEDAGEYKLQISGSLVKIFCVSVASKRC</sequence>
<dbReference type="Pfam" id="PF07686">
    <property type="entry name" value="V-set"/>
    <property type="match status" value="1"/>
</dbReference>
<proteinExistence type="predicted"/>
<organism evidence="2 3">
    <name type="scientific">Cyprinus carpio</name>
    <name type="common">Common carp</name>
    <dbReference type="NCBI Taxonomy" id="7962"/>
    <lineage>
        <taxon>Eukaryota</taxon>
        <taxon>Metazoa</taxon>
        <taxon>Chordata</taxon>
        <taxon>Craniata</taxon>
        <taxon>Vertebrata</taxon>
        <taxon>Euteleostomi</taxon>
        <taxon>Actinopterygii</taxon>
        <taxon>Neopterygii</taxon>
        <taxon>Teleostei</taxon>
        <taxon>Ostariophysi</taxon>
        <taxon>Cypriniformes</taxon>
        <taxon>Cyprinidae</taxon>
        <taxon>Cyprininae</taxon>
        <taxon>Cyprinus</taxon>
    </lineage>
</organism>
<protein>
    <recommendedName>
        <fullName evidence="1">Ig-like domain-containing protein</fullName>
    </recommendedName>
</protein>
<dbReference type="SMART" id="SM00408">
    <property type="entry name" value="IGc2"/>
    <property type="match status" value="2"/>
</dbReference>
<accession>A0A8C1YNH1</accession>
<dbReference type="Pfam" id="PF13927">
    <property type="entry name" value="Ig_3"/>
    <property type="match status" value="1"/>
</dbReference>
<feature type="domain" description="Ig-like" evidence="1">
    <location>
        <begin position="496"/>
        <end position="612"/>
    </location>
</feature>
<evidence type="ECO:0000259" key="1">
    <source>
        <dbReference type="PROSITE" id="PS50835"/>
    </source>
</evidence>
<dbReference type="PROSITE" id="PS50835">
    <property type="entry name" value="IG_LIKE"/>
    <property type="match status" value="1"/>
</dbReference>
<dbReference type="InterPro" id="IPR036179">
    <property type="entry name" value="Ig-like_dom_sf"/>
</dbReference>
<evidence type="ECO:0000313" key="3">
    <source>
        <dbReference type="Proteomes" id="UP000694700"/>
    </source>
</evidence>
<evidence type="ECO:0000313" key="2">
    <source>
        <dbReference type="Ensembl" id="ENSCCRP00015018729.1"/>
    </source>
</evidence>
<dbReference type="Ensembl" id="ENSCCRT00015019396.1">
    <property type="protein sequence ID" value="ENSCCRP00015018729.1"/>
    <property type="gene ID" value="ENSCCRG00015008159.1"/>
</dbReference>
<dbReference type="AlphaFoldDB" id="A0A8C1YNH1"/>
<dbReference type="InterPro" id="IPR013783">
    <property type="entry name" value="Ig-like_fold"/>
</dbReference>
<dbReference type="SMART" id="SM00409">
    <property type="entry name" value="IG"/>
    <property type="match status" value="6"/>
</dbReference>
<name>A0A8C1YNH1_CYPCA</name>
<dbReference type="InterPro" id="IPR007110">
    <property type="entry name" value="Ig-like_dom"/>
</dbReference>
<dbReference type="InterPro" id="IPR003599">
    <property type="entry name" value="Ig_sub"/>
</dbReference>
<dbReference type="Proteomes" id="UP000694700">
    <property type="component" value="Unplaced"/>
</dbReference>
<dbReference type="InterPro" id="IPR003598">
    <property type="entry name" value="Ig_sub2"/>
</dbReference>
<dbReference type="PANTHER" id="PTHR21063">
    <property type="entry name" value="LFA-3"/>
    <property type="match status" value="1"/>
</dbReference>